<evidence type="ECO:0000313" key="5">
    <source>
        <dbReference type="EMBL" id="KAG0591847.1"/>
    </source>
</evidence>
<dbReference type="Pfam" id="PF00505">
    <property type="entry name" value="HMG_box"/>
    <property type="match status" value="1"/>
</dbReference>
<dbReference type="Gene3D" id="1.10.30.10">
    <property type="entry name" value="High mobility group box domain"/>
    <property type="match status" value="1"/>
</dbReference>
<feature type="compositionally biased region" description="Pro residues" evidence="2">
    <location>
        <begin position="24"/>
        <end position="35"/>
    </location>
</feature>
<dbReference type="PANTHER" id="PTHR46691:SF1">
    <property type="entry name" value="AT-RICH INTERACTIVE DOMAIN-CONTAINING PROTEIN 2"/>
    <property type="match status" value="1"/>
</dbReference>
<dbReference type="InterPro" id="IPR009071">
    <property type="entry name" value="HMG_box_dom"/>
</dbReference>
<dbReference type="GO" id="GO:0003677">
    <property type="term" value="F:DNA binding"/>
    <property type="evidence" value="ECO:0007669"/>
    <property type="project" value="UniProtKB-UniRule"/>
</dbReference>
<keyword evidence="1" id="KW-0238">DNA-binding</keyword>
<feature type="compositionally biased region" description="Basic and acidic residues" evidence="2">
    <location>
        <begin position="309"/>
        <end position="327"/>
    </location>
</feature>
<evidence type="ECO:0000256" key="2">
    <source>
        <dbReference type="SAM" id="MobiDB-lite"/>
    </source>
</evidence>
<feature type="compositionally biased region" description="Low complexity" evidence="2">
    <location>
        <begin position="436"/>
        <end position="453"/>
    </location>
</feature>
<sequence>MSMEVVAAAPSPASGDQNGVPTPTSLPPRPVPGYPVAPVTPSSTGAGSMQLVATVTPPGFLSHSIAPNQSYPAPLAKHLEVVGSKELFLDTLKKFHIALGTRLVIPKMGGKDLDLHVLYVEVTQRGGLQQVIKDRKWKEITGAFNFPRTTTSASYVLRKYYITLLHHYEQLYFFGSSGRLVDPPTPLPAPSPVPVKTIEYTPAVEAQTHAEEPEVINTEGKKIFRKRKLAPMPAMAPDSVSSVGNMVTGAIEGKFEHGYLVTVMVGTERLKGVIYHIPPGPACGPQHAHVSNFSVSPTQTNARLPETIVPERERKRKQREELKKDPNAPRSSRTGYNFFFAEERAKLKLLYPDKERELSRMIGDAWNSLTEEQKTPYQERGAKDKERYEKEMREYKQLKSFQAGLGSATRLPELCSEATNSATPISRTVGRDYHNPAAESSPKPASAPAIPRPFYHNPVPQTQQLVMNFPQSAAEQPPTPHFANLRQSHAGTALYAAPLEQHPHQLGHDNVVSSEVTQGSCSRPVAHQFMD</sequence>
<comment type="caution">
    <text evidence="5">The sequence shown here is derived from an EMBL/GenBank/DDBJ whole genome shotgun (WGS) entry which is preliminary data.</text>
</comment>
<dbReference type="SMART" id="SM01014">
    <property type="entry name" value="ARID"/>
    <property type="match status" value="1"/>
</dbReference>
<dbReference type="InterPro" id="IPR036431">
    <property type="entry name" value="ARID_dom_sf"/>
</dbReference>
<feature type="region of interest" description="Disordered" evidence="2">
    <location>
        <begin position="426"/>
        <end position="458"/>
    </location>
</feature>
<dbReference type="PROSITE" id="PS50118">
    <property type="entry name" value="HMG_BOX_2"/>
    <property type="match status" value="1"/>
</dbReference>
<dbReference type="EMBL" id="CM026421">
    <property type="protein sequence ID" value="KAG0591847.1"/>
    <property type="molecule type" value="Genomic_DNA"/>
</dbReference>
<dbReference type="PANTHER" id="PTHR46691">
    <property type="entry name" value="HIGH MOBILITY GROUP B PROTEIN 9"/>
    <property type="match status" value="1"/>
</dbReference>
<organism evidence="5 6">
    <name type="scientific">Ceratodon purpureus</name>
    <name type="common">Fire moss</name>
    <name type="synonym">Dicranum purpureum</name>
    <dbReference type="NCBI Taxonomy" id="3225"/>
    <lineage>
        <taxon>Eukaryota</taxon>
        <taxon>Viridiplantae</taxon>
        <taxon>Streptophyta</taxon>
        <taxon>Embryophyta</taxon>
        <taxon>Bryophyta</taxon>
        <taxon>Bryophytina</taxon>
        <taxon>Bryopsida</taxon>
        <taxon>Dicranidae</taxon>
        <taxon>Pseudoditrichales</taxon>
        <taxon>Ditrichaceae</taxon>
        <taxon>Ceratodon</taxon>
    </lineage>
</organism>
<dbReference type="SUPFAM" id="SSF46774">
    <property type="entry name" value="ARID-like"/>
    <property type="match status" value="1"/>
</dbReference>
<feature type="region of interest" description="Disordered" evidence="2">
    <location>
        <begin position="1"/>
        <end position="42"/>
    </location>
</feature>
<keyword evidence="1" id="KW-0539">Nucleus</keyword>
<name>A0A8T0J860_CERPU</name>
<dbReference type="InterPro" id="IPR045303">
    <property type="entry name" value="ARID_HMGB9-like"/>
</dbReference>
<feature type="domain" description="HMG box" evidence="3">
    <location>
        <begin position="329"/>
        <end position="396"/>
    </location>
</feature>
<dbReference type="SUPFAM" id="SSF47095">
    <property type="entry name" value="HMG-box"/>
    <property type="match status" value="1"/>
</dbReference>
<dbReference type="SMART" id="SM00501">
    <property type="entry name" value="BRIGHT"/>
    <property type="match status" value="1"/>
</dbReference>
<dbReference type="Gene3D" id="1.10.150.60">
    <property type="entry name" value="ARID DNA-binding domain"/>
    <property type="match status" value="1"/>
</dbReference>
<dbReference type="SMART" id="SM00398">
    <property type="entry name" value="HMG"/>
    <property type="match status" value="1"/>
</dbReference>
<reference evidence="5" key="1">
    <citation type="submission" date="2020-06" db="EMBL/GenBank/DDBJ databases">
        <title>WGS assembly of Ceratodon purpureus strain R40.</title>
        <authorList>
            <person name="Carey S.B."/>
            <person name="Jenkins J."/>
            <person name="Shu S."/>
            <person name="Lovell J.T."/>
            <person name="Sreedasyam A."/>
            <person name="Maumus F."/>
            <person name="Tiley G.P."/>
            <person name="Fernandez-Pozo N."/>
            <person name="Barry K."/>
            <person name="Chen C."/>
            <person name="Wang M."/>
            <person name="Lipzen A."/>
            <person name="Daum C."/>
            <person name="Saski C.A."/>
            <person name="Payton A.C."/>
            <person name="Mcbreen J.C."/>
            <person name="Conrad R.E."/>
            <person name="Kollar L.M."/>
            <person name="Olsson S."/>
            <person name="Huttunen S."/>
            <person name="Landis J.B."/>
            <person name="Wickett N.J."/>
            <person name="Johnson M.G."/>
            <person name="Rensing S.A."/>
            <person name="Grimwood J."/>
            <person name="Schmutz J."/>
            <person name="Mcdaniel S.F."/>
        </authorList>
    </citation>
    <scope>NUCLEOTIDE SEQUENCE</scope>
    <source>
        <strain evidence="5">R40</strain>
    </source>
</reference>
<evidence type="ECO:0000259" key="4">
    <source>
        <dbReference type="PROSITE" id="PS51011"/>
    </source>
</evidence>
<protein>
    <recommendedName>
        <fullName evidence="7">High mobility group B protein 9</fullName>
    </recommendedName>
</protein>
<proteinExistence type="predicted"/>
<evidence type="ECO:0000313" key="6">
    <source>
        <dbReference type="Proteomes" id="UP000822688"/>
    </source>
</evidence>
<dbReference type="InterPro" id="IPR036910">
    <property type="entry name" value="HMG_box_dom_sf"/>
</dbReference>
<feature type="domain" description="ARID" evidence="4">
    <location>
        <begin position="82"/>
        <end position="173"/>
    </location>
</feature>
<keyword evidence="6" id="KW-1185">Reference proteome</keyword>
<feature type="region of interest" description="Disordered" evidence="2">
    <location>
        <begin position="305"/>
        <end position="334"/>
    </location>
</feature>
<feature type="DNA-binding region" description="HMG box" evidence="1">
    <location>
        <begin position="329"/>
        <end position="396"/>
    </location>
</feature>
<dbReference type="AlphaFoldDB" id="A0A8T0J860"/>
<dbReference type="Proteomes" id="UP000822688">
    <property type="component" value="Chromosome 1"/>
</dbReference>
<dbReference type="Pfam" id="PF01388">
    <property type="entry name" value="ARID"/>
    <property type="match status" value="1"/>
</dbReference>
<evidence type="ECO:0000256" key="1">
    <source>
        <dbReference type="PROSITE-ProRule" id="PRU00267"/>
    </source>
</evidence>
<evidence type="ECO:0000259" key="3">
    <source>
        <dbReference type="PROSITE" id="PS50118"/>
    </source>
</evidence>
<dbReference type="CDD" id="cd22009">
    <property type="entry name" value="HMG-box_AtHMGB9-like"/>
    <property type="match status" value="1"/>
</dbReference>
<accession>A0A8T0J860</accession>
<gene>
    <name evidence="5" type="ORF">KC19_1G206900</name>
</gene>
<dbReference type="CDD" id="cd16872">
    <property type="entry name" value="ARID_HMGB9-like"/>
    <property type="match status" value="1"/>
</dbReference>
<dbReference type="InterPro" id="IPR001606">
    <property type="entry name" value="ARID_dom"/>
</dbReference>
<dbReference type="PROSITE" id="PS51011">
    <property type="entry name" value="ARID"/>
    <property type="match status" value="1"/>
</dbReference>
<evidence type="ECO:0008006" key="7">
    <source>
        <dbReference type="Google" id="ProtNLM"/>
    </source>
</evidence>
<dbReference type="GO" id="GO:0005634">
    <property type="term" value="C:nucleus"/>
    <property type="evidence" value="ECO:0007669"/>
    <property type="project" value="UniProtKB-UniRule"/>
</dbReference>